<dbReference type="STRING" id="981085.W9S289"/>
<keyword evidence="3" id="KW-0238">DNA-binding</keyword>
<reference evidence="9" key="1">
    <citation type="submission" date="2013-01" db="EMBL/GenBank/DDBJ databases">
        <title>Draft Genome Sequence of a Mulberry Tree, Morus notabilis C.K. Schneid.</title>
        <authorList>
            <person name="He N."/>
            <person name="Zhao S."/>
        </authorList>
    </citation>
    <scope>NUCLEOTIDE SEQUENCE</scope>
</reference>
<evidence type="ECO:0000256" key="3">
    <source>
        <dbReference type="ARBA" id="ARBA00023125"/>
    </source>
</evidence>
<feature type="domain" description="MBD" evidence="7">
    <location>
        <begin position="87"/>
        <end position="164"/>
    </location>
</feature>
<accession>W9S289</accession>
<keyword evidence="2" id="KW-0805">Transcription regulation</keyword>
<keyword evidence="9" id="KW-1185">Reference proteome</keyword>
<comment type="subcellular location">
    <subcellularLocation>
        <location evidence="1">Nucleus</location>
    </subcellularLocation>
</comment>
<evidence type="ECO:0000256" key="1">
    <source>
        <dbReference type="ARBA" id="ARBA00004123"/>
    </source>
</evidence>
<name>W9S289_9ROSA</name>
<dbReference type="Proteomes" id="UP000030645">
    <property type="component" value="Unassembled WGS sequence"/>
</dbReference>
<dbReference type="EMBL" id="KE345646">
    <property type="protein sequence ID" value="EXC10657.1"/>
    <property type="molecule type" value="Genomic_DNA"/>
</dbReference>
<keyword evidence="4" id="KW-0804">Transcription</keyword>
<dbReference type="Pfam" id="PF01429">
    <property type="entry name" value="MBD"/>
    <property type="match status" value="1"/>
</dbReference>
<evidence type="ECO:0000313" key="9">
    <source>
        <dbReference type="Proteomes" id="UP000030645"/>
    </source>
</evidence>
<evidence type="ECO:0000256" key="2">
    <source>
        <dbReference type="ARBA" id="ARBA00023015"/>
    </source>
</evidence>
<feature type="compositionally biased region" description="Polar residues" evidence="6">
    <location>
        <begin position="1"/>
        <end position="17"/>
    </location>
</feature>
<gene>
    <name evidence="8" type="ORF">L484_025238</name>
</gene>
<dbReference type="GO" id="GO:0005634">
    <property type="term" value="C:nucleus"/>
    <property type="evidence" value="ECO:0007669"/>
    <property type="project" value="UniProtKB-SubCell"/>
</dbReference>
<evidence type="ECO:0000256" key="4">
    <source>
        <dbReference type="ARBA" id="ARBA00023163"/>
    </source>
</evidence>
<organism evidence="8 9">
    <name type="scientific">Morus notabilis</name>
    <dbReference type="NCBI Taxonomy" id="981085"/>
    <lineage>
        <taxon>Eukaryota</taxon>
        <taxon>Viridiplantae</taxon>
        <taxon>Streptophyta</taxon>
        <taxon>Embryophyta</taxon>
        <taxon>Tracheophyta</taxon>
        <taxon>Spermatophyta</taxon>
        <taxon>Magnoliopsida</taxon>
        <taxon>eudicotyledons</taxon>
        <taxon>Gunneridae</taxon>
        <taxon>Pentapetalae</taxon>
        <taxon>rosids</taxon>
        <taxon>fabids</taxon>
        <taxon>Rosales</taxon>
        <taxon>Moraceae</taxon>
        <taxon>Moreae</taxon>
        <taxon>Morus</taxon>
    </lineage>
</organism>
<keyword evidence="5" id="KW-0539">Nucleus</keyword>
<protein>
    <submittedName>
        <fullName evidence="8">Methyl-CpG-binding domain-containing protein 6</fullName>
    </submittedName>
</protein>
<dbReference type="PANTHER" id="PTHR12396:SF46">
    <property type="entry name" value="METHYL-CPG-BINDING DOMAIN-CONTAINING PROTEIN 6"/>
    <property type="match status" value="1"/>
</dbReference>
<dbReference type="eggNOG" id="KOG4161">
    <property type="taxonomic scope" value="Eukaryota"/>
</dbReference>
<evidence type="ECO:0000256" key="6">
    <source>
        <dbReference type="SAM" id="MobiDB-lite"/>
    </source>
</evidence>
<dbReference type="InterPro" id="IPR016177">
    <property type="entry name" value="DNA-bd_dom_sf"/>
</dbReference>
<dbReference type="GO" id="GO:0003677">
    <property type="term" value="F:DNA binding"/>
    <property type="evidence" value="ECO:0007669"/>
    <property type="project" value="UniProtKB-KW"/>
</dbReference>
<dbReference type="Gene3D" id="3.30.890.10">
    <property type="entry name" value="Methyl-cpg-binding Protein 2, Chain A"/>
    <property type="match status" value="1"/>
</dbReference>
<evidence type="ECO:0000256" key="5">
    <source>
        <dbReference type="ARBA" id="ARBA00023242"/>
    </source>
</evidence>
<dbReference type="InterPro" id="IPR001739">
    <property type="entry name" value="Methyl_CpG_DNA-bd"/>
</dbReference>
<dbReference type="KEGG" id="mnt:21407945"/>
<dbReference type="PANTHER" id="PTHR12396">
    <property type="entry name" value="METHYL-CPG BINDING PROTEIN, MBD"/>
    <property type="match status" value="1"/>
</dbReference>
<proteinExistence type="predicted"/>
<feature type="compositionally biased region" description="Polar residues" evidence="6">
    <location>
        <begin position="162"/>
        <end position="180"/>
    </location>
</feature>
<evidence type="ECO:0000313" key="8">
    <source>
        <dbReference type="EMBL" id="EXC10657.1"/>
    </source>
</evidence>
<feature type="region of interest" description="Disordered" evidence="6">
    <location>
        <begin position="1"/>
        <end position="95"/>
    </location>
</feature>
<sequence length="237" mass="25960">MSATATSAQNPGPNTPKSDSDRLAASLPPDPLLRSGSFIDASTATGNGGSSFDDRKSQKLFPQTPESRRSSGGALAPCSESPNRGKRKPPEAELDWLPRGWTVEDKVRSSGATAGSKDRYYFDPVSGLKFRSKKEVLYFLETGIRRKHKKTTEISDAEITPMDSSGEQKQNSSTSKKGSALNFNFSRVPEKVKWVLSDSSGESWNAFIGDNQVPESSTRDWLAAFTFLASRDRGRYH</sequence>
<dbReference type="SMART" id="SM00391">
    <property type="entry name" value="MBD"/>
    <property type="match status" value="1"/>
</dbReference>
<dbReference type="CDD" id="cd00122">
    <property type="entry name" value="MBD"/>
    <property type="match status" value="1"/>
</dbReference>
<feature type="region of interest" description="Disordered" evidence="6">
    <location>
        <begin position="150"/>
        <end position="180"/>
    </location>
</feature>
<dbReference type="AlphaFoldDB" id="W9S289"/>
<dbReference type="OrthoDB" id="10072024at2759"/>
<evidence type="ECO:0000259" key="7">
    <source>
        <dbReference type="PROSITE" id="PS50982"/>
    </source>
</evidence>
<dbReference type="SUPFAM" id="SSF54171">
    <property type="entry name" value="DNA-binding domain"/>
    <property type="match status" value="1"/>
</dbReference>
<dbReference type="PROSITE" id="PS50982">
    <property type="entry name" value="MBD"/>
    <property type="match status" value="1"/>
</dbReference>